<dbReference type="PRINTS" id="PR00040">
    <property type="entry name" value="HTHMERR"/>
</dbReference>
<dbReference type="PANTHER" id="PTHR30204">
    <property type="entry name" value="REDOX-CYCLING DRUG-SENSING TRANSCRIPTIONAL ACTIVATOR SOXR"/>
    <property type="match status" value="1"/>
</dbReference>
<gene>
    <name evidence="3" type="ORF">MNBD_GAMMA05-1077</name>
</gene>
<evidence type="ECO:0000259" key="2">
    <source>
        <dbReference type="PROSITE" id="PS50937"/>
    </source>
</evidence>
<organism evidence="3">
    <name type="scientific">hydrothermal vent metagenome</name>
    <dbReference type="NCBI Taxonomy" id="652676"/>
    <lineage>
        <taxon>unclassified sequences</taxon>
        <taxon>metagenomes</taxon>
        <taxon>ecological metagenomes</taxon>
    </lineage>
</organism>
<name>A0A3B0W948_9ZZZZ</name>
<dbReference type="InterPro" id="IPR047057">
    <property type="entry name" value="MerR_fam"/>
</dbReference>
<dbReference type="InterPro" id="IPR000551">
    <property type="entry name" value="MerR-type_HTH_dom"/>
</dbReference>
<keyword evidence="1" id="KW-0238">DNA-binding</keyword>
<dbReference type="SUPFAM" id="SSF46955">
    <property type="entry name" value="Putative DNA-binding domain"/>
    <property type="match status" value="1"/>
</dbReference>
<feature type="domain" description="HTH merR-type" evidence="2">
    <location>
        <begin position="1"/>
        <end position="70"/>
    </location>
</feature>
<dbReference type="AlphaFoldDB" id="A0A3B0W948"/>
<dbReference type="SMART" id="SM00422">
    <property type="entry name" value="HTH_MERR"/>
    <property type="match status" value="1"/>
</dbReference>
<dbReference type="Pfam" id="PF13411">
    <property type="entry name" value="MerR_1"/>
    <property type="match status" value="1"/>
</dbReference>
<evidence type="ECO:0000256" key="1">
    <source>
        <dbReference type="ARBA" id="ARBA00023125"/>
    </source>
</evidence>
<accession>A0A3B0W948</accession>
<dbReference type="EMBL" id="UOFE01000028">
    <property type="protein sequence ID" value="VAW52458.1"/>
    <property type="molecule type" value="Genomic_DNA"/>
</dbReference>
<proteinExistence type="predicted"/>
<dbReference type="InterPro" id="IPR009061">
    <property type="entry name" value="DNA-bd_dom_put_sf"/>
</dbReference>
<dbReference type="PANTHER" id="PTHR30204:SF90">
    <property type="entry name" value="HTH-TYPE TRANSCRIPTIONAL ACTIVATOR MTA"/>
    <property type="match status" value="1"/>
</dbReference>
<evidence type="ECO:0000313" key="3">
    <source>
        <dbReference type="EMBL" id="VAW52458.1"/>
    </source>
</evidence>
<dbReference type="Gene3D" id="1.10.1660.10">
    <property type="match status" value="1"/>
</dbReference>
<sequence length="175" mass="20011">MYTIGQLAKRHSISRSTLIYYDRKGILKSSGRSSSNYRAYSEGDAEKLERIIIFRNSGIPLSVIAEIIDKDTDEVESALEHRLTSINQEIQRLRSQQKIIVDLIKSKDTIQNTRIITKKKWVAMLQAAGLDETGMKNWHIEFEKSCPEAHQDFLESIGIADTEIDSIRAWSKNVI</sequence>
<reference evidence="3" key="1">
    <citation type="submission" date="2018-06" db="EMBL/GenBank/DDBJ databases">
        <authorList>
            <person name="Zhirakovskaya E."/>
        </authorList>
    </citation>
    <scope>NUCLEOTIDE SEQUENCE</scope>
</reference>
<dbReference type="PROSITE" id="PS50937">
    <property type="entry name" value="HTH_MERR_2"/>
    <property type="match status" value="1"/>
</dbReference>
<dbReference type="GO" id="GO:0003677">
    <property type="term" value="F:DNA binding"/>
    <property type="evidence" value="ECO:0007669"/>
    <property type="project" value="UniProtKB-KW"/>
</dbReference>
<dbReference type="GO" id="GO:0003700">
    <property type="term" value="F:DNA-binding transcription factor activity"/>
    <property type="evidence" value="ECO:0007669"/>
    <property type="project" value="InterPro"/>
</dbReference>
<protein>
    <recommendedName>
        <fullName evidence="2">HTH merR-type domain-containing protein</fullName>
    </recommendedName>
</protein>